<dbReference type="GO" id="GO:0006886">
    <property type="term" value="P:intracellular protein transport"/>
    <property type="evidence" value="ECO:0007669"/>
    <property type="project" value="InterPro"/>
</dbReference>
<dbReference type="SUPFAM" id="SSF81811">
    <property type="entry name" value="Helical domain of Sec23/24"/>
    <property type="match status" value="1"/>
</dbReference>
<evidence type="ECO:0000259" key="10">
    <source>
        <dbReference type="Pfam" id="PF04811"/>
    </source>
</evidence>
<dbReference type="SUPFAM" id="SSF81995">
    <property type="entry name" value="beta-sandwich domain of Sec23/24"/>
    <property type="match status" value="1"/>
</dbReference>
<dbReference type="EMBL" id="JAWIZZ010000006">
    <property type="protein sequence ID" value="KAK5782216.1"/>
    <property type="molecule type" value="Genomic_DNA"/>
</dbReference>
<feature type="domain" description="Sec23/Sec24 trunk" evidence="10">
    <location>
        <begin position="312"/>
        <end position="546"/>
    </location>
</feature>
<dbReference type="AlphaFoldDB" id="A0AAN8A9L2"/>
<keyword evidence="5" id="KW-0963">Cytoplasm</keyword>
<evidence type="ECO:0000256" key="1">
    <source>
        <dbReference type="ARBA" id="ARBA00004394"/>
    </source>
</evidence>
<dbReference type="Pfam" id="PF04810">
    <property type="entry name" value="zf-Sec23_Sec24"/>
    <property type="match status" value="1"/>
</dbReference>
<dbReference type="SUPFAM" id="SSF82754">
    <property type="entry name" value="C-terminal, gelsolin-like domain of Sec23/24"/>
    <property type="match status" value="1"/>
</dbReference>
<dbReference type="InterPro" id="IPR029006">
    <property type="entry name" value="ADF-H/Gelsolin-like_dom_sf"/>
</dbReference>
<evidence type="ECO:0000259" key="11">
    <source>
        <dbReference type="Pfam" id="PF04815"/>
    </source>
</evidence>
<dbReference type="GO" id="GO:0008270">
    <property type="term" value="F:zinc ion binding"/>
    <property type="evidence" value="ECO:0007669"/>
    <property type="project" value="InterPro"/>
</dbReference>
<dbReference type="GO" id="GO:0000149">
    <property type="term" value="F:SNARE binding"/>
    <property type="evidence" value="ECO:0007669"/>
    <property type="project" value="TreeGrafter"/>
</dbReference>
<dbReference type="InterPro" id="IPR006900">
    <property type="entry name" value="Sec23/24_helical_dom"/>
</dbReference>
<evidence type="ECO:0000313" key="13">
    <source>
        <dbReference type="EMBL" id="KAK5782216.1"/>
    </source>
</evidence>
<evidence type="ECO:0000256" key="7">
    <source>
        <dbReference type="ARBA" id="ARBA00023034"/>
    </source>
</evidence>
<dbReference type="SUPFAM" id="SSF53300">
    <property type="entry name" value="vWA-like"/>
    <property type="match status" value="1"/>
</dbReference>
<dbReference type="GO" id="GO:0090110">
    <property type="term" value="P:COPII-coated vesicle cargo loading"/>
    <property type="evidence" value="ECO:0007669"/>
    <property type="project" value="TreeGrafter"/>
</dbReference>
<dbReference type="InterPro" id="IPR036465">
    <property type="entry name" value="vWFA_dom_sf"/>
</dbReference>
<dbReference type="GO" id="GO:0030127">
    <property type="term" value="C:COPII vesicle coat"/>
    <property type="evidence" value="ECO:0007669"/>
    <property type="project" value="InterPro"/>
</dbReference>
<comment type="similarity">
    <text evidence="3">Belongs to the SEC23/SEC24 family. SEC24 subfamily.</text>
</comment>
<dbReference type="GO" id="GO:0070971">
    <property type="term" value="C:endoplasmic reticulum exit site"/>
    <property type="evidence" value="ECO:0007669"/>
    <property type="project" value="TreeGrafter"/>
</dbReference>
<evidence type="ECO:0000256" key="2">
    <source>
        <dbReference type="ARBA" id="ARBA00004496"/>
    </source>
</evidence>
<dbReference type="Gene3D" id="3.40.20.10">
    <property type="entry name" value="Severin"/>
    <property type="match status" value="1"/>
</dbReference>
<protein>
    <recommendedName>
        <fullName evidence="15">SED5-binding protein 3</fullName>
    </recommendedName>
</protein>
<feature type="domain" description="Sec23/Sec24 beta-sandwich" evidence="12">
    <location>
        <begin position="555"/>
        <end position="635"/>
    </location>
</feature>
<dbReference type="PANTHER" id="PTHR13803:SF4">
    <property type="entry name" value="SECRETORY 24CD, ISOFORM C"/>
    <property type="match status" value="1"/>
</dbReference>
<keyword evidence="14" id="KW-1185">Reference proteome</keyword>
<reference evidence="14" key="1">
    <citation type="submission" date="2023-07" db="EMBL/GenBank/DDBJ databases">
        <title>A draft genome of Kazachstania heterogenica Y-27499.</title>
        <authorList>
            <person name="Donic C."/>
            <person name="Kralova J.S."/>
            <person name="Fidel L."/>
            <person name="Ben-Dor S."/>
            <person name="Jung S."/>
        </authorList>
    </citation>
    <scope>NUCLEOTIDE SEQUENCE [LARGE SCALE GENOMIC DNA]</scope>
    <source>
        <strain evidence="14">Y27499</strain>
    </source>
</reference>
<evidence type="ECO:0000256" key="3">
    <source>
        <dbReference type="ARBA" id="ARBA00008334"/>
    </source>
</evidence>
<dbReference type="InterPro" id="IPR050550">
    <property type="entry name" value="SEC23_SEC24_subfamily"/>
</dbReference>
<comment type="subcellular location">
    <subcellularLocation>
        <location evidence="2">Cytoplasm</location>
    </subcellularLocation>
    <subcellularLocation>
        <location evidence="1">Golgi apparatus membrane</location>
    </subcellularLocation>
</comment>
<organism evidence="13 14">
    <name type="scientific">Arxiozyma heterogenica</name>
    <dbReference type="NCBI Taxonomy" id="278026"/>
    <lineage>
        <taxon>Eukaryota</taxon>
        <taxon>Fungi</taxon>
        <taxon>Dikarya</taxon>
        <taxon>Ascomycota</taxon>
        <taxon>Saccharomycotina</taxon>
        <taxon>Saccharomycetes</taxon>
        <taxon>Saccharomycetales</taxon>
        <taxon>Saccharomycetaceae</taxon>
        <taxon>Arxiozyma</taxon>
    </lineage>
</organism>
<evidence type="ECO:0000256" key="6">
    <source>
        <dbReference type="ARBA" id="ARBA00022927"/>
    </source>
</evidence>
<evidence type="ECO:0000313" key="14">
    <source>
        <dbReference type="Proteomes" id="UP001306508"/>
    </source>
</evidence>
<dbReference type="Proteomes" id="UP001306508">
    <property type="component" value="Unassembled WGS sequence"/>
</dbReference>
<dbReference type="Gene3D" id="1.20.120.730">
    <property type="entry name" value="Sec23/Sec24 helical domain"/>
    <property type="match status" value="1"/>
</dbReference>
<accession>A0AAN8A9L2</accession>
<comment type="caution">
    <text evidence="13">The sequence shown here is derived from an EMBL/GenBank/DDBJ whole genome shotgun (WGS) entry which is preliminary data.</text>
</comment>
<dbReference type="InterPro" id="IPR006895">
    <property type="entry name" value="Znf_Sec23_Sec24"/>
</dbReference>
<dbReference type="InterPro" id="IPR036180">
    <property type="entry name" value="Gelsolin-like_dom_sf"/>
</dbReference>
<sequence length="948" mass="107149">MSQDPLANDMANLNLEQNAPRLAQTPLVTKKHRRPNRAFHKIGSTVGAAAGNFSAPSTPKMNNFGAFNNDMSTDAVNSRSFTPITQSPYSNISVIETPLVGSTNSQLYQQPSRVSSSAPMQTYDNYQTTSHIIATQRWEDQLQYLQTTFETANQSIIPLPSTSFYCVDQGSSDPRLMRLSMYNIPEDEHLRSATKLPLGITIQPFASVLPSEDIPVVKYVDNIVLDDGTQNIKEPLRCKRCRAYINPGFKFSYDSSVICNICNVKIKIPIDDFNAVNPAGLNGNQVNNTELSKGTVDFLVPKIYNVIKNADPLPLHYIFVIDVTLLANENGNSVAMIEAVKNSIEYIKENQENCKIAIMAFDNKLRFYNLRPDLEAAQEYIINEINDIFLPIYNGLFVNPLESENIINDTLKKIYNFVVGDKYWHVAQSCYGSALEAAKMAIDTVTGKQGGKIICSLNSLPTIGKGNLSLKKDDAIKKHLNCDNEFYHHLAEDMLRSYISLDLYITTSGFIDMVTVTHPATLTSGVVKYYPHIVSHEEDYLLSKDMIDEISKIEGYQALLKTRSSTGLSIESYYMEAVEYSSRDPIIPVVTKDTTIDVLLKYDNKLKVGTDVHFQTALLYTDIHGVRKVRSINCNGGVSNNIIDIFKFINQDAVMRIIIKDIIRTLGSCDFINIRKIIDEKIIDVLTQYRALVSGSSSTQLILPDALKTLPMYLLAFEKSNLMKPNHQSTRGNERIIDLLRYSMFNPAKLNYKLYPQIIPFHVLLEQEDLTFYDVNETMLQLRMDTVTNISTRNSHSSLENGGCYFIFNGETVYLWFNENTNRMLLHDLLGVDPSLPINQISLYFGSLPETGSDINIKAANVIKYWCTVTGQTSLPLLLLRPNIDQSYSSVSSEIFCEDKTINLIESYDSYLMHLHRRIQEKITKEDYIKVSTNSKSHEHIHQKFVQF</sequence>
<evidence type="ECO:0000256" key="4">
    <source>
        <dbReference type="ARBA" id="ARBA00022448"/>
    </source>
</evidence>
<evidence type="ECO:0000256" key="5">
    <source>
        <dbReference type="ARBA" id="ARBA00022490"/>
    </source>
</evidence>
<gene>
    <name evidence="13" type="ORF">RI543_000146</name>
</gene>
<dbReference type="Gene3D" id="2.60.40.1670">
    <property type="entry name" value="beta-sandwich domain of Sec23/24"/>
    <property type="match status" value="1"/>
</dbReference>
<dbReference type="GO" id="GO:0000139">
    <property type="term" value="C:Golgi membrane"/>
    <property type="evidence" value="ECO:0007669"/>
    <property type="project" value="UniProtKB-SubCell"/>
</dbReference>
<dbReference type="SUPFAM" id="SSF82919">
    <property type="entry name" value="Zn-finger domain of Sec23/24"/>
    <property type="match status" value="1"/>
</dbReference>
<dbReference type="Pfam" id="PF08033">
    <property type="entry name" value="Sec23_BS"/>
    <property type="match status" value="1"/>
</dbReference>
<dbReference type="InterPro" id="IPR036174">
    <property type="entry name" value="Znf_Sec23_Sec24_sf"/>
</dbReference>
<evidence type="ECO:0000259" key="12">
    <source>
        <dbReference type="Pfam" id="PF08033"/>
    </source>
</evidence>
<feature type="domain" description="Zinc finger Sec23/Sec24-type" evidence="9">
    <location>
        <begin position="235"/>
        <end position="269"/>
    </location>
</feature>
<dbReference type="Pfam" id="PF04815">
    <property type="entry name" value="Sec23_helical"/>
    <property type="match status" value="1"/>
</dbReference>
<dbReference type="Gene3D" id="2.30.30.380">
    <property type="entry name" value="Zn-finger domain of Sec23/24"/>
    <property type="match status" value="1"/>
</dbReference>
<feature type="domain" description="Sec23/Sec24 helical" evidence="11">
    <location>
        <begin position="650"/>
        <end position="750"/>
    </location>
</feature>
<evidence type="ECO:0000259" key="8">
    <source>
        <dbReference type="Pfam" id="PF00626"/>
    </source>
</evidence>
<keyword evidence="7" id="KW-0333">Golgi apparatus</keyword>
<dbReference type="Pfam" id="PF00626">
    <property type="entry name" value="Gelsolin"/>
    <property type="match status" value="1"/>
</dbReference>
<dbReference type="Gene3D" id="3.40.50.410">
    <property type="entry name" value="von Willebrand factor, type A domain"/>
    <property type="match status" value="1"/>
</dbReference>
<dbReference type="InterPro" id="IPR036175">
    <property type="entry name" value="Sec23/24_helical_dom_sf"/>
</dbReference>
<dbReference type="Pfam" id="PF04811">
    <property type="entry name" value="Sec23_trunk"/>
    <property type="match status" value="1"/>
</dbReference>
<keyword evidence="4" id="KW-0813">Transport</keyword>
<evidence type="ECO:0008006" key="15">
    <source>
        <dbReference type="Google" id="ProtNLM"/>
    </source>
</evidence>
<dbReference type="PANTHER" id="PTHR13803">
    <property type="entry name" value="SEC24-RELATED PROTEIN"/>
    <property type="match status" value="1"/>
</dbReference>
<keyword evidence="6" id="KW-0653">Protein transport</keyword>
<dbReference type="InterPro" id="IPR012990">
    <property type="entry name" value="Beta-sandwich_Sec23_24"/>
</dbReference>
<dbReference type="InterPro" id="IPR006896">
    <property type="entry name" value="Sec23/24_trunk_dom"/>
</dbReference>
<dbReference type="InterPro" id="IPR007123">
    <property type="entry name" value="Gelsolin-like_dom"/>
</dbReference>
<feature type="domain" description="Gelsolin-like" evidence="8">
    <location>
        <begin position="793"/>
        <end position="850"/>
    </location>
</feature>
<evidence type="ECO:0000259" key="9">
    <source>
        <dbReference type="Pfam" id="PF04810"/>
    </source>
</evidence>
<name>A0AAN8A9L2_9SACH</name>
<proteinExistence type="inferred from homology"/>